<dbReference type="Pfam" id="PF01261">
    <property type="entry name" value="AP_endonuc_2"/>
    <property type="match status" value="1"/>
</dbReference>
<protein>
    <submittedName>
        <fullName evidence="2">Sugar phosphate isomerase</fullName>
    </submittedName>
</protein>
<gene>
    <name evidence="2" type="ORF">AWM75_03245</name>
</gene>
<reference evidence="3" key="2">
    <citation type="submission" date="2016-01" db="EMBL/GenBank/DDBJ databases">
        <title>Six Aerococcus type strain genome sequencing and assembly using PacBio and Illumina Hiseq.</title>
        <authorList>
            <person name="Carkaci D."/>
            <person name="Dargis R."/>
            <person name="Nielsen X.C."/>
            <person name="Skovgaard O."/>
            <person name="Fuursted K."/>
            <person name="Christensen J.J."/>
        </authorList>
    </citation>
    <scope>NUCLEOTIDE SEQUENCE [LARGE SCALE GENOMIC DNA]</scope>
    <source>
        <strain evidence="3">CCUG42038B</strain>
    </source>
</reference>
<reference evidence="2 3" key="1">
    <citation type="journal article" date="2016" name="Genome Announc.">
        <title>Complete Genome Sequences of Aerococcus christensenii CCUG 28831T, Aerococcus sanguinicola CCUG 43001T, Aerococcus urinae CCUG 36881T, Aerococcus urinaeequi CCUG 28094T, Aerococcus urinaehominis CCUG 42038 BT, and Aerococcus viridans CCUG 4311T.</title>
        <authorList>
            <person name="Carkaci D."/>
            <person name="Dargis R."/>
            <person name="Nielsen X.C."/>
            <person name="Skovgaard O."/>
            <person name="Fuursted K."/>
            <person name="Christensen J.J."/>
        </authorList>
    </citation>
    <scope>NUCLEOTIDE SEQUENCE [LARGE SCALE GENOMIC DNA]</scope>
    <source>
        <strain evidence="2 3">CCUG42038B</strain>
    </source>
</reference>
<dbReference type="EMBL" id="CP014163">
    <property type="protein sequence ID" value="AMC00035.1"/>
    <property type="molecule type" value="Genomic_DNA"/>
</dbReference>
<dbReference type="GO" id="GO:0016853">
    <property type="term" value="F:isomerase activity"/>
    <property type="evidence" value="ECO:0007669"/>
    <property type="project" value="UniProtKB-KW"/>
</dbReference>
<feature type="domain" description="Xylose isomerase-like TIM barrel" evidence="1">
    <location>
        <begin position="17"/>
        <end position="249"/>
    </location>
</feature>
<dbReference type="InterPro" id="IPR050312">
    <property type="entry name" value="IolE/XylAMocC-like"/>
</dbReference>
<accession>A0A0X8FMH5</accession>
<name>A0A0X8FMH5_9LACT</name>
<evidence type="ECO:0000313" key="2">
    <source>
        <dbReference type="EMBL" id="AMC00035.1"/>
    </source>
</evidence>
<dbReference type="KEGG" id="auh:AWM75_03245"/>
<evidence type="ECO:0000313" key="3">
    <source>
        <dbReference type="Proteomes" id="UP000062260"/>
    </source>
</evidence>
<keyword evidence="3" id="KW-1185">Reference proteome</keyword>
<dbReference type="PANTHER" id="PTHR12110:SF41">
    <property type="entry name" value="INOSOSE DEHYDRATASE"/>
    <property type="match status" value="1"/>
</dbReference>
<dbReference type="Gene3D" id="3.20.20.150">
    <property type="entry name" value="Divalent-metal-dependent TIM barrel enzymes"/>
    <property type="match status" value="1"/>
</dbReference>
<dbReference type="STRING" id="128944.AWM75_03245"/>
<dbReference type="OrthoDB" id="9798407at2"/>
<proteinExistence type="predicted"/>
<dbReference type="PANTHER" id="PTHR12110">
    <property type="entry name" value="HYDROXYPYRUVATE ISOMERASE"/>
    <property type="match status" value="1"/>
</dbReference>
<keyword evidence="2" id="KW-0413">Isomerase</keyword>
<dbReference type="InterPro" id="IPR036237">
    <property type="entry name" value="Xyl_isomerase-like_sf"/>
</dbReference>
<dbReference type="AlphaFoldDB" id="A0A0X8FMH5"/>
<evidence type="ECO:0000259" key="1">
    <source>
        <dbReference type="Pfam" id="PF01261"/>
    </source>
</evidence>
<dbReference type="SUPFAM" id="SSF51658">
    <property type="entry name" value="Xylose isomerase-like"/>
    <property type="match status" value="1"/>
</dbReference>
<dbReference type="InterPro" id="IPR013022">
    <property type="entry name" value="Xyl_isomerase-like_TIM-brl"/>
</dbReference>
<dbReference type="Proteomes" id="UP000062260">
    <property type="component" value="Chromosome"/>
</dbReference>
<sequence length="279" mass="31469">MMLKEKFEELGAFETLKKVSEIGYNAVEISQIPMTEENVAELKRAQDELGMEIASLSCNVIDEGTPGGNDALDTKFDKIVQDCKTLGVTKLRIGMLPFANMKNKETALAFCRQANEFGEKLKEEGIQLYYHNHHVEFRKYEDEFLIDIIARECPALDFELDLHWVQRGGADPIAILEQYKDRAGLVHIKDYRIGAIPDEAFSALEEGDVASFYTAFTNIVEFAEIGAGSMDYQAIVNKALDLGIEYLLVEQDMLYGRDPFDCLADSRQALIDYGFADLF</sequence>
<organism evidence="2 3">
    <name type="scientific">Aerococcus urinaehominis</name>
    <dbReference type="NCBI Taxonomy" id="128944"/>
    <lineage>
        <taxon>Bacteria</taxon>
        <taxon>Bacillati</taxon>
        <taxon>Bacillota</taxon>
        <taxon>Bacilli</taxon>
        <taxon>Lactobacillales</taxon>
        <taxon>Aerococcaceae</taxon>
        <taxon>Aerococcus</taxon>
    </lineage>
</organism>